<dbReference type="Proteomes" id="UP000814140">
    <property type="component" value="Unassembled WGS sequence"/>
</dbReference>
<evidence type="ECO:0000313" key="2">
    <source>
        <dbReference type="Proteomes" id="UP000814140"/>
    </source>
</evidence>
<name>A0ACB8T6K7_9AGAM</name>
<keyword evidence="2" id="KW-1185">Reference proteome</keyword>
<sequence>MLSSASSSSARSVLGVFLPRIPRITGQRGGLLNHKYQLFVESGWDAYSVVWAWPRSSVFFQLADPATIKEVTTHRARFPKPVDQYRILTSFGPNIIASEGEDWKRYRKIAAPAFSEKNNKLVWDETVLIMNDMFDNVWKNAPEFSVDHALDFTLPIALFVIGVAGFGRRISWMDDLAIPEGHKMTFKDALHTVSRNVIGVRLVFPDWAMRITKRWRKRYMDEMVRSRRVAEKKEERYDLFSGFLDAADEGDEKLSDRELNGNIFIFLLAGHETTAHTLCFCFAYLALYPDEQERLYQQISSVMKELGRIPTYDDMSLFTYSMAVFNETLRMVPPVSGIAKKRTIPVPKGTRVAIHTPGLHYNPRYWEDPHSFKPSRFLGDWPRDAFLPFSQGARACIGRRFFEAEGIAVMTMLISRYKIEIKDEPEFAAETFEERKTRVLAFKPGLTTMPVRVPLTFKRR</sequence>
<comment type="caution">
    <text evidence="1">The sequence shown here is derived from an EMBL/GenBank/DDBJ whole genome shotgun (WGS) entry which is preliminary data.</text>
</comment>
<protein>
    <submittedName>
        <fullName evidence="1">Cytochrome P450</fullName>
    </submittedName>
</protein>
<evidence type="ECO:0000313" key="1">
    <source>
        <dbReference type="EMBL" id="KAI0064393.1"/>
    </source>
</evidence>
<organism evidence="1 2">
    <name type="scientific">Artomyces pyxidatus</name>
    <dbReference type="NCBI Taxonomy" id="48021"/>
    <lineage>
        <taxon>Eukaryota</taxon>
        <taxon>Fungi</taxon>
        <taxon>Dikarya</taxon>
        <taxon>Basidiomycota</taxon>
        <taxon>Agaricomycotina</taxon>
        <taxon>Agaricomycetes</taxon>
        <taxon>Russulales</taxon>
        <taxon>Auriscalpiaceae</taxon>
        <taxon>Artomyces</taxon>
    </lineage>
</organism>
<accession>A0ACB8T6K7</accession>
<reference evidence="1" key="2">
    <citation type="journal article" date="2022" name="New Phytol.">
        <title>Evolutionary transition to the ectomycorrhizal habit in the genomes of a hyperdiverse lineage of mushroom-forming fungi.</title>
        <authorList>
            <person name="Looney B."/>
            <person name="Miyauchi S."/>
            <person name="Morin E."/>
            <person name="Drula E."/>
            <person name="Courty P.E."/>
            <person name="Kohler A."/>
            <person name="Kuo A."/>
            <person name="LaButti K."/>
            <person name="Pangilinan J."/>
            <person name="Lipzen A."/>
            <person name="Riley R."/>
            <person name="Andreopoulos W."/>
            <person name="He G."/>
            <person name="Johnson J."/>
            <person name="Nolan M."/>
            <person name="Tritt A."/>
            <person name="Barry K.W."/>
            <person name="Grigoriev I.V."/>
            <person name="Nagy L.G."/>
            <person name="Hibbett D."/>
            <person name="Henrissat B."/>
            <person name="Matheny P.B."/>
            <person name="Labbe J."/>
            <person name="Martin F.M."/>
        </authorList>
    </citation>
    <scope>NUCLEOTIDE SEQUENCE</scope>
    <source>
        <strain evidence="1">HHB10654</strain>
    </source>
</reference>
<gene>
    <name evidence="1" type="ORF">BV25DRAFT_317237</name>
</gene>
<dbReference type="EMBL" id="MU277199">
    <property type="protein sequence ID" value="KAI0064393.1"/>
    <property type="molecule type" value="Genomic_DNA"/>
</dbReference>
<reference evidence="1" key="1">
    <citation type="submission" date="2021-03" db="EMBL/GenBank/DDBJ databases">
        <authorList>
            <consortium name="DOE Joint Genome Institute"/>
            <person name="Ahrendt S."/>
            <person name="Looney B.P."/>
            <person name="Miyauchi S."/>
            <person name="Morin E."/>
            <person name="Drula E."/>
            <person name="Courty P.E."/>
            <person name="Chicoki N."/>
            <person name="Fauchery L."/>
            <person name="Kohler A."/>
            <person name="Kuo A."/>
            <person name="Labutti K."/>
            <person name="Pangilinan J."/>
            <person name="Lipzen A."/>
            <person name="Riley R."/>
            <person name="Andreopoulos W."/>
            <person name="He G."/>
            <person name="Johnson J."/>
            <person name="Barry K.W."/>
            <person name="Grigoriev I.V."/>
            <person name="Nagy L."/>
            <person name="Hibbett D."/>
            <person name="Henrissat B."/>
            <person name="Matheny P.B."/>
            <person name="Labbe J."/>
            <person name="Martin F."/>
        </authorList>
    </citation>
    <scope>NUCLEOTIDE SEQUENCE</scope>
    <source>
        <strain evidence="1">HHB10654</strain>
    </source>
</reference>
<proteinExistence type="predicted"/>